<feature type="region of interest" description="Disordered" evidence="1">
    <location>
        <begin position="173"/>
        <end position="219"/>
    </location>
</feature>
<feature type="region of interest" description="Disordered" evidence="1">
    <location>
        <begin position="411"/>
        <end position="436"/>
    </location>
</feature>
<protein>
    <submittedName>
        <fullName evidence="3">Uncharacterized protein LOC115633647</fullName>
    </submittedName>
</protein>
<feature type="compositionally biased region" description="Basic and acidic residues" evidence="1">
    <location>
        <begin position="427"/>
        <end position="436"/>
    </location>
</feature>
<feature type="region of interest" description="Disordered" evidence="1">
    <location>
        <begin position="505"/>
        <end position="533"/>
    </location>
</feature>
<organism evidence="2 3">
    <name type="scientific">Drosophila lebanonensis</name>
    <name type="common">Fruit fly</name>
    <name type="synonym">Scaptodrosophila lebanonensis</name>
    <dbReference type="NCBI Taxonomy" id="7225"/>
    <lineage>
        <taxon>Eukaryota</taxon>
        <taxon>Metazoa</taxon>
        <taxon>Ecdysozoa</taxon>
        <taxon>Arthropoda</taxon>
        <taxon>Hexapoda</taxon>
        <taxon>Insecta</taxon>
        <taxon>Pterygota</taxon>
        <taxon>Neoptera</taxon>
        <taxon>Endopterygota</taxon>
        <taxon>Diptera</taxon>
        <taxon>Brachycera</taxon>
        <taxon>Muscomorpha</taxon>
        <taxon>Ephydroidea</taxon>
        <taxon>Drosophilidae</taxon>
        <taxon>Scaptodrosophila</taxon>
    </lineage>
</organism>
<sequence>MVRRKSMLSGLGLANQLSLSAYQYQHFLTHPRQRTTSSAWFNATTSRSFGSNAPRSPLGPRTAQVHCLPSMPEYWHSMCNKLVGAMPRMAAPPMPETPSKKLTRLRRQLMKQRSPTATSGADNQNINYAQTQYKLNGWPQWCRPYIELPKDYSIGLGPASLEKMRAGESKIFTNSRHTLTSSKTCHSLTSTPASQGRTQFHSMPSQQQSPQKPQPQQQKLKQCSSNISNLNYKPFNFGLCANSLIEFRDGGDGSSDSGEMNVVPPKAQAEKTPEQQQQQEKQKLCKQYGFQGPIPTNFSPVSILKKRSCTNIQEAFRYKDYEFGGSSSKGKREHLEGPQVISILRHAEQYSQAKDMSTTKLENEFPKRLSSKSSILTTKSKPDAARENRKRIPSQSQSIGLIKDELNRASAASGLKTQPSQSSLGEQIKKKDKTREEVDIDALRRILQPLSKEVKMKLMPEKSASKQRKLNLSELRKENKVQGIEKSPLWDSIMQLVVHMCADDVENGPKEQPPQTNASGHGTRLSAGSGANVERRTKQYSVYLLVTSDEEEDDDEEQKELRNRSDHEHTKKDVNERQTLLKDQRTRDFTNNIKGSISSHAATMETKNKKYTRRRVARSQTNVLSSSTPLQIRPPLHWPKTDFSKTSKSKLSNVRPTSYVSCKGQKRRAIDSNLASCFSLNRACSNLLTPELSRRSYTHTPTRSTMMSHSVSRH</sequence>
<feature type="region of interest" description="Disordered" evidence="1">
    <location>
        <begin position="251"/>
        <end position="280"/>
    </location>
</feature>
<feature type="compositionally biased region" description="Low complexity" evidence="1">
    <location>
        <begin position="204"/>
        <end position="219"/>
    </location>
</feature>
<keyword evidence="2" id="KW-1185">Reference proteome</keyword>
<feature type="region of interest" description="Disordered" evidence="1">
    <location>
        <begin position="546"/>
        <end position="588"/>
    </location>
</feature>
<feature type="compositionally biased region" description="Polar residues" evidence="1">
    <location>
        <begin position="415"/>
        <end position="425"/>
    </location>
</feature>
<feature type="compositionally biased region" description="Acidic residues" evidence="1">
    <location>
        <begin position="548"/>
        <end position="558"/>
    </location>
</feature>
<feature type="region of interest" description="Disordered" evidence="1">
    <location>
        <begin position="354"/>
        <end position="399"/>
    </location>
</feature>
<dbReference type="Proteomes" id="UP000504634">
    <property type="component" value="Unplaced"/>
</dbReference>
<feature type="compositionally biased region" description="Polar residues" evidence="1">
    <location>
        <begin position="618"/>
        <end position="630"/>
    </location>
</feature>
<feature type="compositionally biased region" description="Polar residues" evidence="1">
    <location>
        <begin position="698"/>
        <end position="714"/>
    </location>
</feature>
<evidence type="ECO:0000313" key="3">
    <source>
        <dbReference type="RefSeq" id="XP_030386948.1"/>
    </source>
</evidence>
<dbReference type="AlphaFoldDB" id="A0A6J2UHK8"/>
<dbReference type="GeneID" id="115633647"/>
<proteinExistence type="predicted"/>
<gene>
    <name evidence="3" type="primary">LOC115633647</name>
</gene>
<feature type="region of interest" description="Disordered" evidence="1">
    <location>
        <begin position="605"/>
        <end position="649"/>
    </location>
</feature>
<feature type="region of interest" description="Disordered" evidence="1">
    <location>
        <begin position="695"/>
        <end position="714"/>
    </location>
</feature>
<accession>A0A6J2UHK8</accession>
<feature type="compositionally biased region" description="Basic and acidic residues" evidence="1">
    <location>
        <begin position="559"/>
        <end position="588"/>
    </location>
</feature>
<evidence type="ECO:0000256" key="1">
    <source>
        <dbReference type="SAM" id="MobiDB-lite"/>
    </source>
</evidence>
<dbReference type="OrthoDB" id="7869272at2759"/>
<feature type="compositionally biased region" description="Polar residues" evidence="1">
    <location>
        <begin position="173"/>
        <end position="203"/>
    </location>
</feature>
<evidence type="ECO:0000313" key="2">
    <source>
        <dbReference type="Proteomes" id="UP000504634"/>
    </source>
</evidence>
<reference evidence="3" key="1">
    <citation type="submission" date="2025-08" db="UniProtKB">
        <authorList>
            <consortium name="RefSeq"/>
        </authorList>
    </citation>
    <scope>IDENTIFICATION</scope>
    <source>
        <strain evidence="3">11010-0011.00</strain>
        <tissue evidence="3">Whole body</tissue>
    </source>
</reference>
<name>A0A6J2UHK8_DROLE</name>
<dbReference type="RefSeq" id="XP_030386948.1">
    <property type="nucleotide sequence ID" value="XM_030531088.1"/>
</dbReference>